<evidence type="ECO:0000259" key="1">
    <source>
        <dbReference type="PROSITE" id="PS50883"/>
    </source>
</evidence>
<dbReference type="RefSeq" id="WP_130458384.1">
    <property type="nucleotide sequence ID" value="NZ_SHKM01000001.1"/>
</dbReference>
<feature type="domain" description="GGDEF" evidence="2">
    <location>
        <begin position="498"/>
        <end position="647"/>
    </location>
</feature>
<evidence type="ECO:0000313" key="4">
    <source>
        <dbReference type="Proteomes" id="UP000292136"/>
    </source>
</evidence>
<dbReference type="InterPro" id="IPR029151">
    <property type="entry name" value="Sensor-like_sf"/>
</dbReference>
<dbReference type="SUPFAM" id="SSF55073">
    <property type="entry name" value="Nucleotide cyclase"/>
    <property type="match status" value="1"/>
</dbReference>
<dbReference type="SMART" id="SM00052">
    <property type="entry name" value="EAL"/>
    <property type="match status" value="1"/>
</dbReference>
<dbReference type="PROSITE" id="PS50883">
    <property type="entry name" value="EAL"/>
    <property type="match status" value="1"/>
</dbReference>
<dbReference type="InterPro" id="IPR043128">
    <property type="entry name" value="Rev_trsase/Diguanyl_cyclase"/>
</dbReference>
<dbReference type="NCBIfam" id="TIGR00254">
    <property type="entry name" value="GGDEF"/>
    <property type="match status" value="1"/>
</dbReference>
<sequence length="804" mass="88974">MCLFLKYDGPYVPSLWPILGGRQVDRHVWRFDAADNAALDQLMESLAAETNRETLKETLAVHCDQSEASLGLVPTLQLALPFNTLYARRLHAWMLGDLRPHVRMHFQPLVDMTQDGQVFALEALCRLEHPQGRLLSGAEAFHLAGQLGREADLDLECQFMALEAKANRIPAGTPLFLNVLPQNMLHSQWTQRMVEHLNRLGIDRREVVIEVVESERVDPNVLADSCEALRTLGFRIALDDMGAGFNGLSTLAAVRADFIKVDRSIVHGAQGSRVRSVLLEAIVSMAQRLGATVIAEGLERPEDVNFVRDMGISYAQGFYFAQPQLLTEPEVAPLPRQDDSCRSRPRDRFQLTDLMDPWQSIDLRASVPEARQIFQEAPSLPLAIVTDQGQPIGLVRRGKVLSAAARTLGKLCEPVARNLPHRLTTPALARILYHDRKDSDPWVVTSNEGQYLGVIHPMTLIAQMLARRENGSNLHPLSHLPTGPSLRHTLESRLAENQTVCLVYIDLDHFKAYNDRYGFIRGDAMIRTLAELLRHTFVGRPECLLGHIGGDDFILVMESMGPGLTDELLSIMEQFQALASHLYDHEDIARGHFLTDDGLAHPIASISVAVVNASTGRLANAVAAAERAAALKKVGKVEQGSVIVVEGVPPAMIKQQHNHGLGLWKENAIAALADFIGAPRSRDPHALDAWFRSYPFFEMVFELDGAGVQRYPNWINPDMYGRIKAGGVGVDRSEQPYFAHVAEGGQPYVSEIYLSSATEDFCITLAVPLREGSVIDGVLVADINISSMASLTRRFHLDHEAQAA</sequence>
<dbReference type="CDD" id="cd01948">
    <property type="entry name" value="EAL"/>
    <property type="match status" value="1"/>
</dbReference>
<dbReference type="Gene3D" id="3.30.70.270">
    <property type="match status" value="1"/>
</dbReference>
<dbReference type="PANTHER" id="PTHR33121">
    <property type="entry name" value="CYCLIC DI-GMP PHOSPHODIESTERASE PDEF"/>
    <property type="match status" value="1"/>
</dbReference>
<dbReference type="Gene3D" id="3.30.450.20">
    <property type="entry name" value="PAS domain"/>
    <property type="match status" value="1"/>
</dbReference>
<dbReference type="SMART" id="SM00267">
    <property type="entry name" value="GGDEF"/>
    <property type="match status" value="1"/>
</dbReference>
<protein>
    <submittedName>
        <fullName evidence="3">Diguanylate cyclase (GGDEF)-like protein</fullName>
    </submittedName>
</protein>
<dbReference type="PROSITE" id="PS50887">
    <property type="entry name" value="GGDEF"/>
    <property type="match status" value="1"/>
</dbReference>
<dbReference type="InterPro" id="IPR000160">
    <property type="entry name" value="GGDEF_dom"/>
</dbReference>
<dbReference type="PANTHER" id="PTHR33121:SF70">
    <property type="entry name" value="SIGNALING PROTEIN YKOW"/>
    <property type="match status" value="1"/>
</dbReference>
<dbReference type="Pfam" id="PF00990">
    <property type="entry name" value="GGDEF"/>
    <property type="match status" value="1"/>
</dbReference>
<dbReference type="SUPFAM" id="SSF141868">
    <property type="entry name" value="EAL domain-like"/>
    <property type="match status" value="1"/>
</dbReference>
<dbReference type="Pfam" id="PF00563">
    <property type="entry name" value="EAL"/>
    <property type="match status" value="1"/>
</dbReference>
<dbReference type="CDD" id="cd01949">
    <property type="entry name" value="GGDEF"/>
    <property type="match status" value="1"/>
</dbReference>
<dbReference type="InterPro" id="IPR035919">
    <property type="entry name" value="EAL_sf"/>
</dbReference>
<proteinExistence type="predicted"/>
<dbReference type="InterPro" id="IPR029787">
    <property type="entry name" value="Nucleotide_cyclase"/>
</dbReference>
<comment type="caution">
    <text evidence="3">The sequence shown here is derived from an EMBL/GenBank/DDBJ whole genome shotgun (WGS) entry which is preliminary data.</text>
</comment>
<organism evidence="3 4">
    <name type="scientific">Azospira oryzae</name>
    <dbReference type="NCBI Taxonomy" id="146939"/>
    <lineage>
        <taxon>Bacteria</taxon>
        <taxon>Pseudomonadati</taxon>
        <taxon>Pseudomonadota</taxon>
        <taxon>Betaproteobacteria</taxon>
        <taxon>Rhodocyclales</taxon>
        <taxon>Rhodocyclaceae</taxon>
        <taxon>Azospira</taxon>
    </lineage>
</organism>
<dbReference type="InterPro" id="IPR001633">
    <property type="entry name" value="EAL_dom"/>
</dbReference>
<reference evidence="3 4" key="1">
    <citation type="submission" date="2019-02" db="EMBL/GenBank/DDBJ databases">
        <title>Genomic Encyclopedia of Type Strains, Phase IV (KMG-IV): sequencing the most valuable type-strain genomes for metagenomic binning, comparative biology and taxonomic classification.</title>
        <authorList>
            <person name="Goeker M."/>
        </authorList>
    </citation>
    <scope>NUCLEOTIDE SEQUENCE [LARGE SCALE GENOMIC DNA]</scope>
    <source>
        <strain evidence="3 4">DSM 21223</strain>
    </source>
</reference>
<dbReference type="CDD" id="cd18773">
    <property type="entry name" value="PDC1_HK_sensor"/>
    <property type="match status" value="1"/>
</dbReference>
<evidence type="ECO:0000313" key="3">
    <source>
        <dbReference type="EMBL" id="RZT89693.1"/>
    </source>
</evidence>
<dbReference type="EMBL" id="SHKM01000001">
    <property type="protein sequence ID" value="RZT89693.1"/>
    <property type="molecule type" value="Genomic_DNA"/>
</dbReference>
<feature type="domain" description="EAL" evidence="1">
    <location>
        <begin position="83"/>
        <end position="337"/>
    </location>
</feature>
<dbReference type="Proteomes" id="UP000292136">
    <property type="component" value="Unassembled WGS sequence"/>
</dbReference>
<dbReference type="InterPro" id="IPR050706">
    <property type="entry name" value="Cyclic-di-GMP_PDE-like"/>
</dbReference>
<accession>A0ABY0IT76</accession>
<keyword evidence="4" id="KW-1185">Reference proteome</keyword>
<evidence type="ECO:0000259" key="2">
    <source>
        <dbReference type="PROSITE" id="PS50887"/>
    </source>
</evidence>
<dbReference type="Gene3D" id="3.20.20.450">
    <property type="entry name" value="EAL domain"/>
    <property type="match status" value="1"/>
</dbReference>
<name>A0ABY0IT76_9RHOO</name>
<gene>
    <name evidence="3" type="ORF">EV678_0486</name>
</gene>
<dbReference type="SUPFAM" id="SSF103190">
    <property type="entry name" value="Sensory domain-like"/>
    <property type="match status" value="1"/>
</dbReference>